<comment type="caution">
    <text evidence="1">The sequence shown here is derived from an EMBL/GenBank/DDBJ whole genome shotgun (WGS) entry which is preliminary data.</text>
</comment>
<accession>X0S543</accession>
<protein>
    <submittedName>
        <fullName evidence="1">Uncharacterized protein</fullName>
    </submittedName>
</protein>
<sequence length="42" mass="4811">FCRLFGSFLPKDFPIVILHYASGFVQTEAEEDRPEIQCVFCG</sequence>
<dbReference type="EMBL" id="BARS01008256">
    <property type="protein sequence ID" value="GAF76129.1"/>
    <property type="molecule type" value="Genomic_DNA"/>
</dbReference>
<feature type="non-terminal residue" evidence="1">
    <location>
        <position position="1"/>
    </location>
</feature>
<gene>
    <name evidence="1" type="ORF">S01H1_15772</name>
</gene>
<reference evidence="1" key="1">
    <citation type="journal article" date="2014" name="Front. Microbiol.">
        <title>High frequency of phylogenetically diverse reductive dehalogenase-homologous genes in deep subseafloor sedimentary metagenomes.</title>
        <authorList>
            <person name="Kawai M."/>
            <person name="Futagami T."/>
            <person name="Toyoda A."/>
            <person name="Takaki Y."/>
            <person name="Nishi S."/>
            <person name="Hori S."/>
            <person name="Arai W."/>
            <person name="Tsubouchi T."/>
            <person name="Morono Y."/>
            <person name="Uchiyama I."/>
            <person name="Ito T."/>
            <person name="Fujiyama A."/>
            <person name="Inagaki F."/>
            <person name="Takami H."/>
        </authorList>
    </citation>
    <scope>NUCLEOTIDE SEQUENCE</scope>
    <source>
        <strain evidence="1">Expedition CK06-06</strain>
    </source>
</reference>
<name>X0S543_9ZZZZ</name>
<evidence type="ECO:0000313" key="1">
    <source>
        <dbReference type="EMBL" id="GAF76129.1"/>
    </source>
</evidence>
<organism evidence="1">
    <name type="scientific">marine sediment metagenome</name>
    <dbReference type="NCBI Taxonomy" id="412755"/>
    <lineage>
        <taxon>unclassified sequences</taxon>
        <taxon>metagenomes</taxon>
        <taxon>ecological metagenomes</taxon>
    </lineage>
</organism>
<proteinExistence type="predicted"/>
<dbReference type="AlphaFoldDB" id="X0S543"/>